<name>A0A174JLK9_9FIRM</name>
<reference evidence="1 2" key="1">
    <citation type="submission" date="2015-09" db="EMBL/GenBank/DDBJ databases">
        <authorList>
            <consortium name="Pathogen Informatics"/>
        </authorList>
    </citation>
    <scope>NUCLEOTIDE SEQUENCE [LARGE SCALE GENOMIC DNA]</scope>
    <source>
        <strain evidence="1 2">2789STDY5834876</strain>
    </source>
</reference>
<dbReference type="STRING" id="39482.ERS852491_03930"/>
<dbReference type="OrthoDB" id="2055329at2"/>
<protein>
    <submittedName>
        <fullName evidence="1">Uncharacterized protein</fullName>
    </submittedName>
</protein>
<dbReference type="RefSeq" id="WP_157355680.1">
    <property type="nucleotide sequence ID" value="NZ_CYZU01000048.1"/>
</dbReference>
<evidence type="ECO:0000313" key="2">
    <source>
        <dbReference type="Proteomes" id="UP000095544"/>
    </source>
</evidence>
<evidence type="ECO:0000313" key="1">
    <source>
        <dbReference type="EMBL" id="CUO98737.1"/>
    </source>
</evidence>
<organism evidence="1 2">
    <name type="scientific">Faecalicatena contorta</name>
    <dbReference type="NCBI Taxonomy" id="39482"/>
    <lineage>
        <taxon>Bacteria</taxon>
        <taxon>Bacillati</taxon>
        <taxon>Bacillota</taxon>
        <taxon>Clostridia</taxon>
        <taxon>Lachnospirales</taxon>
        <taxon>Lachnospiraceae</taxon>
        <taxon>Faecalicatena</taxon>
    </lineage>
</organism>
<accession>A0A174JLK9</accession>
<gene>
    <name evidence="1" type="ORF">ERS852491_03930</name>
</gene>
<sequence length="56" mass="6372">MKAVLVIDMPYNCGACKLSSGDSFHLMCPFISRGIETYIKTRHEGCPLRELPERKQ</sequence>
<dbReference type="EMBL" id="CYZU01000048">
    <property type="protein sequence ID" value="CUO98737.1"/>
    <property type="molecule type" value="Genomic_DNA"/>
</dbReference>
<dbReference type="Proteomes" id="UP000095544">
    <property type="component" value="Unassembled WGS sequence"/>
</dbReference>
<dbReference type="AlphaFoldDB" id="A0A174JLK9"/>
<proteinExistence type="predicted"/>